<dbReference type="EMBL" id="AYKW01000004">
    <property type="protein sequence ID" value="PIL34818.1"/>
    <property type="molecule type" value="Genomic_DNA"/>
</dbReference>
<dbReference type="Gene3D" id="1.10.510.10">
    <property type="entry name" value="Transferase(Phosphotransferase) domain 1"/>
    <property type="match status" value="1"/>
</dbReference>
<sequence length="237" mass="26618">MATTNSAAEPEPDIDMGKLPDWLLDHPELRKRGIVVHEPLQPFTVYQTEWHPEGPIHVVKALKPSTGRREADIYDELDRHSDSRTDHTVPHEVIRCERPLVVMPFVCGAEHAITYKTSSILAMFDQILEGVEHMHRLRIAHGDIFTPNIVAATEEGAMRDARLTAGRVYLIDFESSRQFEHGPGVQTGVPLPDSHVIPPLGMTTFDPFSWDVYCLGLTFEAIVERRHRGSQCASPDG</sequence>
<organism evidence="2 3">
    <name type="scientific">Ganoderma sinense ZZ0214-1</name>
    <dbReference type="NCBI Taxonomy" id="1077348"/>
    <lineage>
        <taxon>Eukaryota</taxon>
        <taxon>Fungi</taxon>
        <taxon>Dikarya</taxon>
        <taxon>Basidiomycota</taxon>
        <taxon>Agaricomycotina</taxon>
        <taxon>Agaricomycetes</taxon>
        <taxon>Polyporales</taxon>
        <taxon>Polyporaceae</taxon>
        <taxon>Ganoderma</taxon>
    </lineage>
</organism>
<comment type="caution">
    <text evidence="2">The sequence shown here is derived from an EMBL/GenBank/DDBJ whole genome shotgun (WGS) entry which is preliminary data.</text>
</comment>
<dbReference type="InterPro" id="IPR000719">
    <property type="entry name" value="Prot_kinase_dom"/>
</dbReference>
<evidence type="ECO:0000313" key="3">
    <source>
        <dbReference type="Proteomes" id="UP000230002"/>
    </source>
</evidence>
<feature type="domain" description="Protein kinase" evidence="1">
    <location>
        <begin position="1"/>
        <end position="237"/>
    </location>
</feature>
<dbReference type="OrthoDB" id="2731950at2759"/>
<dbReference type="InterPro" id="IPR011009">
    <property type="entry name" value="Kinase-like_dom_sf"/>
</dbReference>
<dbReference type="GO" id="GO:0005524">
    <property type="term" value="F:ATP binding"/>
    <property type="evidence" value="ECO:0007669"/>
    <property type="project" value="InterPro"/>
</dbReference>
<name>A0A2G8SML5_9APHY</name>
<gene>
    <name evidence="2" type="ORF">GSI_02605</name>
</gene>
<dbReference type="AlphaFoldDB" id="A0A2G8SML5"/>
<dbReference type="SUPFAM" id="SSF56112">
    <property type="entry name" value="Protein kinase-like (PK-like)"/>
    <property type="match status" value="1"/>
</dbReference>
<accession>A0A2G8SML5</accession>
<dbReference type="Proteomes" id="UP000230002">
    <property type="component" value="Unassembled WGS sequence"/>
</dbReference>
<dbReference type="GO" id="GO:0004672">
    <property type="term" value="F:protein kinase activity"/>
    <property type="evidence" value="ECO:0007669"/>
    <property type="project" value="InterPro"/>
</dbReference>
<proteinExistence type="predicted"/>
<protein>
    <recommendedName>
        <fullName evidence="1">Protein kinase domain-containing protein</fullName>
    </recommendedName>
</protein>
<dbReference type="PROSITE" id="PS50011">
    <property type="entry name" value="PROTEIN_KINASE_DOM"/>
    <property type="match status" value="1"/>
</dbReference>
<evidence type="ECO:0000259" key="1">
    <source>
        <dbReference type="PROSITE" id="PS50011"/>
    </source>
</evidence>
<keyword evidence="3" id="KW-1185">Reference proteome</keyword>
<reference evidence="2 3" key="1">
    <citation type="journal article" date="2015" name="Sci. Rep.">
        <title>Chromosome-level genome map provides insights into diverse defense mechanisms in the medicinal fungus Ganoderma sinense.</title>
        <authorList>
            <person name="Zhu Y."/>
            <person name="Xu J."/>
            <person name="Sun C."/>
            <person name="Zhou S."/>
            <person name="Xu H."/>
            <person name="Nelson D.R."/>
            <person name="Qian J."/>
            <person name="Song J."/>
            <person name="Luo H."/>
            <person name="Xiang L."/>
            <person name="Li Y."/>
            <person name="Xu Z."/>
            <person name="Ji A."/>
            <person name="Wang L."/>
            <person name="Lu S."/>
            <person name="Hayward A."/>
            <person name="Sun W."/>
            <person name="Li X."/>
            <person name="Schwartz D.C."/>
            <person name="Wang Y."/>
            <person name="Chen S."/>
        </authorList>
    </citation>
    <scope>NUCLEOTIDE SEQUENCE [LARGE SCALE GENOMIC DNA]</scope>
    <source>
        <strain evidence="2 3">ZZ0214-1</strain>
    </source>
</reference>
<evidence type="ECO:0000313" key="2">
    <source>
        <dbReference type="EMBL" id="PIL34818.1"/>
    </source>
</evidence>